<name>A0A5E5ATX4_9BURK</name>
<evidence type="ECO:0000256" key="2">
    <source>
        <dbReference type="ARBA" id="ARBA00012254"/>
    </source>
</evidence>
<proteinExistence type="predicted"/>
<dbReference type="InterPro" id="IPR036477">
    <property type="entry name" value="Formyl_transf_N_sf"/>
</dbReference>
<dbReference type="GO" id="GO:0004644">
    <property type="term" value="F:phosphoribosylglycinamide formyltransferase activity"/>
    <property type="evidence" value="ECO:0007669"/>
    <property type="project" value="UniProtKB-EC"/>
</dbReference>
<dbReference type="GO" id="GO:0005829">
    <property type="term" value="C:cytosol"/>
    <property type="evidence" value="ECO:0007669"/>
    <property type="project" value="TreeGrafter"/>
</dbReference>
<accession>A0A5E5ATX4</accession>
<dbReference type="GO" id="GO:0006189">
    <property type="term" value="P:'de novo' IMP biosynthetic process"/>
    <property type="evidence" value="ECO:0007669"/>
    <property type="project" value="TreeGrafter"/>
</dbReference>
<keyword evidence="7" id="KW-1185">Reference proteome</keyword>
<evidence type="ECO:0000256" key="1">
    <source>
        <dbReference type="ARBA" id="ARBA00005054"/>
    </source>
</evidence>
<evidence type="ECO:0000313" key="7">
    <source>
        <dbReference type="Proteomes" id="UP000414136"/>
    </source>
</evidence>
<evidence type="ECO:0000259" key="5">
    <source>
        <dbReference type="Pfam" id="PF00551"/>
    </source>
</evidence>
<organism evidence="6 7">
    <name type="scientific">Pandoraea captiosa</name>
    <dbReference type="NCBI Taxonomy" id="2508302"/>
    <lineage>
        <taxon>Bacteria</taxon>
        <taxon>Pseudomonadati</taxon>
        <taxon>Pseudomonadota</taxon>
        <taxon>Betaproteobacteria</taxon>
        <taxon>Burkholderiales</taxon>
        <taxon>Burkholderiaceae</taxon>
        <taxon>Pandoraea</taxon>
    </lineage>
</organism>
<dbReference type="Gene3D" id="3.40.50.170">
    <property type="entry name" value="Formyl transferase, N-terminal domain"/>
    <property type="match status" value="1"/>
</dbReference>
<dbReference type="EC" id="2.1.2.2" evidence="2"/>
<dbReference type="Pfam" id="PF00551">
    <property type="entry name" value="Formyl_trans_N"/>
    <property type="match status" value="1"/>
</dbReference>
<evidence type="ECO:0000313" key="6">
    <source>
        <dbReference type="EMBL" id="VVE76854.1"/>
    </source>
</evidence>
<feature type="domain" description="Formyl transferase N-terminal" evidence="5">
    <location>
        <begin position="4"/>
        <end position="171"/>
    </location>
</feature>
<gene>
    <name evidence="6" type="ORF">PCA31118_05313</name>
</gene>
<dbReference type="PANTHER" id="PTHR43369:SF2">
    <property type="entry name" value="PHOSPHORIBOSYLGLYCINAMIDE FORMYLTRANSFERASE"/>
    <property type="match status" value="1"/>
</dbReference>
<keyword evidence="4" id="KW-0658">Purine biosynthesis</keyword>
<reference evidence="6 7" key="1">
    <citation type="submission" date="2019-08" db="EMBL/GenBank/DDBJ databases">
        <authorList>
            <person name="Peeters C."/>
        </authorList>
    </citation>
    <scope>NUCLEOTIDE SEQUENCE [LARGE SCALE GENOMIC DNA]</scope>
    <source>
        <strain evidence="6 7">LMG 31118</strain>
    </source>
</reference>
<dbReference type="EMBL" id="CABPSQ010000023">
    <property type="protein sequence ID" value="VVE76854.1"/>
    <property type="molecule type" value="Genomic_DNA"/>
</dbReference>
<sequence length="234" mass="24856">MTRKIAFLCSGGGGNLRFVAQAITLGLLGDARLCIVLTDRECLANQFARDQGISTRVMDFSRTEQVNIGAALADAGADIVVTNVHRILGPALVEAFAGKLVNLHYSLLPAYAGMIGTAPVKAALAEGAKFIGVTAHDVTVEVDAGRPIAQAVIPTDPEDTVDTVMDAVFRAGCLTLLGALASRADMVEVSTCRLHDREVAFNPPLPFSTSAFDDDFWQTLARYPSHATISRPRS</sequence>
<comment type="pathway">
    <text evidence="1">Purine metabolism; IMP biosynthesis via de novo pathway; N(2)-formyl-N(1)-(5-phospho-D-ribosyl)glycinamide from N(1)-(5-phospho-D-ribosyl)glycinamide (10-formyl THF route): step 1/1.</text>
</comment>
<dbReference type="RefSeq" id="WP_150627896.1">
    <property type="nucleotide sequence ID" value="NZ_CABPSQ010000023.1"/>
</dbReference>
<evidence type="ECO:0000256" key="3">
    <source>
        <dbReference type="ARBA" id="ARBA00022679"/>
    </source>
</evidence>
<dbReference type="AlphaFoldDB" id="A0A5E5ATX4"/>
<dbReference type="OrthoDB" id="9806170at2"/>
<dbReference type="SUPFAM" id="SSF53328">
    <property type="entry name" value="Formyltransferase"/>
    <property type="match status" value="1"/>
</dbReference>
<dbReference type="Proteomes" id="UP000414136">
    <property type="component" value="Unassembled WGS sequence"/>
</dbReference>
<protein>
    <recommendedName>
        <fullName evidence="2">phosphoribosylglycinamide formyltransferase 1</fullName>
        <ecNumber evidence="2">2.1.2.2</ecNumber>
    </recommendedName>
</protein>
<evidence type="ECO:0000256" key="4">
    <source>
        <dbReference type="ARBA" id="ARBA00022755"/>
    </source>
</evidence>
<keyword evidence="3 6" id="KW-0808">Transferase</keyword>
<dbReference type="InterPro" id="IPR002376">
    <property type="entry name" value="Formyl_transf_N"/>
</dbReference>
<dbReference type="PANTHER" id="PTHR43369">
    <property type="entry name" value="PHOSPHORIBOSYLGLYCINAMIDE FORMYLTRANSFERASE"/>
    <property type="match status" value="1"/>
</dbReference>